<accession>A0A915CMY3</accession>
<organism evidence="1 2">
    <name type="scientific">Ditylenchus dipsaci</name>
    <dbReference type="NCBI Taxonomy" id="166011"/>
    <lineage>
        <taxon>Eukaryota</taxon>
        <taxon>Metazoa</taxon>
        <taxon>Ecdysozoa</taxon>
        <taxon>Nematoda</taxon>
        <taxon>Chromadorea</taxon>
        <taxon>Rhabditida</taxon>
        <taxon>Tylenchina</taxon>
        <taxon>Tylenchomorpha</taxon>
        <taxon>Sphaerularioidea</taxon>
        <taxon>Anguinidae</taxon>
        <taxon>Anguininae</taxon>
        <taxon>Ditylenchus</taxon>
    </lineage>
</organism>
<dbReference type="Proteomes" id="UP000887574">
    <property type="component" value="Unplaced"/>
</dbReference>
<proteinExistence type="predicted"/>
<name>A0A915CMY3_9BILA</name>
<sequence>MPREVRQKIGNIVDDAFLETKTILDQLEGTTIEPNQESSVAQLSPILSLPISLLSLTLMQRELWFRWI</sequence>
<dbReference type="AlphaFoldDB" id="A0A915CMY3"/>
<evidence type="ECO:0000313" key="2">
    <source>
        <dbReference type="WBParaSite" id="jg10680"/>
    </source>
</evidence>
<evidence type="ECO:0000313" key="1">
    <source>
        <dbReference type="Proteomes" id="UP000887574"/>
    </source>
</evidence>
<dbReference type="WBParaSite" id="jg10680">
    <property type="protein sequence ID" value="jg10680"/>
    <property type="gene ID" value="jg10680"/>
</dbReference>
<protein>
    <submittedName>
        <fullName evidence="2">Uncharacterized protein</fullName>
    </submittedName>
</protein>
<reference evidence="2" key="1">
    <citation type="submission" date="2022-11" db="UniProtKB">
        <authorList>
            <consortium name="WormBaseParasite"/>
        </authorList>
    </citation>
    <scope>IDENTIFICATION</scope>
</reference>
<keyword evidence="1" id="KW-1185">Reference proteome</keyword>